<dbReference type="EMBL" id="DVML01000041">
    <property type="protein sequence ID" value="HIU23284.1"/>
    <property type="molecule type" value="Genomic_DNA"/>
</dbReference>
<protein>
    <submittedName>
        <fullName evidence="1">Uncharacterized protein</fullName>
    </submittedName>
</protein>
<sequence length="267" mass="30121">MGTVTNGKKWVGACVNGKVVSGLAKNGVVFYRKPVSTYRRRIMVGDNLSNRTIFQDFPDGFYKSGMSDGEQFNLIESNNINIYEYYIDGSYNVYCGNRTNSNLLYRYDLVFGRTMTKKDVTTGNYSNAIVTEVNENEAYRHIFIEDENIRPVQVGDVITRNTRFYFTIPDNIFEQLPQGRDNVIILNNGESISLNADLFSSGIYFNTTSGMDTNMNIIVVINNKLMANKSTMQNISYNGDYFEGTVSEVNNSSPVYSMILVDTTTLG</sequence>
<proteinExistence type="predicted"/>
<reference evidence="1" key="2">
    <citation type="journal article" date="2021" name="PeerJ">
        <title>Extensive microbial diversity within the chicken gut microbiome revealed by metagenomics and culture.</title>
        <authorList>
            <person name="Gilroy R."/>
            <person name="Ravi A."/>
            <person name="Getino M."/>
            <person name="Pursley I."/>
            <person name="Horton D.L."/>
            <person name="Alikhan N.F."/>
            <person name="Baker D."/>
            <person name="Gharbi K."/>
            <person name="Hall N."/>
            <person name="Watson M."/>
            <person name="Adriaenssens E.M."/>
            <person name="Foster-Nyarko E."/>
            <person name="Jarju S."/>
            <person name="Secka A."/>
            <person name="Antonio M."/>
            <person name="Oren A."/>
            <person name="Chaudhuri R.R."/>
            <person name="La Ragione R."/>
            <person name="Hildebrand F."/>
            <person name="Pallen M.J."/>
        </authorList>
    </citation>
    <scope>NUCLEOTIDE SEQUENCE</scope>
    <source>
        <strain evidence="1">CHK197-8231</strain>
    </source>
</reference>
<gene>
    <name evidence="1" type="ORF">IAD49_06885</name>
</gene>
<organism evidence="1 2">
    <name type="scientific">Candidatus Fimihabitans intestinipullorum</name>
    <dbReference type="NCBI Taxonomy" id="2840820"/>
    <lineage>
        <taxon>Bacteria</taxon>
        <taxon>Bacillati</taxon>
        <taxon>Mycoplasmatota</taxon>
        <taxon>Mycoplasmatota incertae sedis</taxon>
        <taxon>Candidatus Fimihabitans</taxon>
    </lineage>
</organism>
<dbReference type="AlphaFoldDB" id="A0A9D1HVG0"/>
<reference evidence="1" key="1">
    <citation type="submission" date="2020-10" db="EMBL/GenBank/DDBJ databases">
        <authorList>
            <person name="Gilroy R."/>
        </authorList>
    </citation>
    <scope>NUCLEOTIDE SEQUENCE</scope>
    <source>
        <strain evidence="1">CHK197-8231</strain>
    </source>
</reference>
<evidence type="ECO:0000313" key="2">
    <source>
        <dbReference type="Proteomes" id="UP000824087"/>
    </source>
</evidence>
<accession>A0A9D1HVG0</accession>
<name>A0A9D1HVG0_9BACT</name>
<evidence type="ECO:0000313" key="1">
    <source>
        <dbReference type="EMBL" id="HIU23284.1"/>
    </source>
</evidence>
<comment type="caution">
    <text evidence="1">The sequence shown here is derived from an EMBL/GenBank/DDBJ whole genome shotgun (WGS) entry which is preliminary data.</text>
</comment>
<dbReference type="Proteomes" id="UP000824087">
    <property type="component" value="Unassembled WGS sequence"/>
</dbReference>